<dbReference type="KEGG" id="sua:Saut_1537"/>
<dbReference type="SUPFAM" id="SSF55174">
    <property type="entry name" value="Alpha-L RNA-binding motif"/>
    <property type="match status" value="1"/>
</dbReference>
<sequence length="72" mass="8083">MKFELKDDYIELFKLLKVLDLVDSGAQAKMIVAEGYVLRNGEVELRKRAKIIAGDVLIVGDDVTIEVLSINF</sequence>
<gene>
    <name evidence="2" type="ordered locus">Saut_1537</name>
</gene>
<dbReference type="RefSeq" id="WP_013327337.1">
    <property type="nucleotide sequence ID" value="NC_014506.1"/>
</dbReference>
<reference evidence="3" key="1">
    <citation type="journal article" date="2010" name="Stand. Genomic Sci.">
        <title>Complete genome sequence of Sulfurimonas autotrophica type strain (OK10).</title>
        <authorList>
            <person name="Sikorski J."/>
            <person name="Munk C."/>
            <person name="Lapidus A."/>
            <person name="Djao O."/>
            <person name="Lucas S."/>
            <person name="Glavina Del Rio T."/>
            <person name="Nolan M."/>
            <person name="Tice H."/>
            <person name="Han C."/>
            <person name="Cheng J."/>
            <person name="Tapia R."/>
            <person name="Goodwin L."/>
            <person name="Pitluck S."/>
            <person name="Liolios K."/>
            <person name="Ivanova N."/>
            <person name="Mavromatis K."/>
            <person name="Mikhailova N."/>
            <person name="Pati A."/>
            <person name="Sims D."/>
            <person name="Meincke L."/>
            <person name="Brettin T."/>
            <person name="Detter J."/>
            <person name="Chen A."/>
            <person name="Palaniappan K."/>
            <person name="Land M."/>
            <person name="Hauser L."/>
            <person name="Chang Y."/>
            <person name="Jeffries C."/>
            <person name="Rohde M."/>
            <person name="Lang E."/>
            <person name="Spring S."/>
            <person name="Goker M."/>
            <person name="Woyke T."/>
            <person name="Bristow J."/>
            <person name="Eisen J."/>
            <person name="Markowitz V."/>
            <person name="Hugenholtz P."/>
            <person name="Kyrpides N."/>
            <person name="Klenk H."/>
        </authorList>
    </citation>
    <scope>NUCLEOTIDE SEQUENCE [LARGE SCALE GENOMIC DNA]</scope>
    <source>
        <strain evidence="3">ATCC BAA-671 / DSM 16294 / JCM 11897 / OK10</strain>
    </source>
</reference>
<dbReference type="eggNOG" id="COG2501">
    <property type="taxonomic scope" value="Bacteria"/>
</dbReference>
<keyword evidence="3" id="KW-1185">Reference proteome</keyword>
<dbReference type="GO" id="GO:0003723">
    <property type="term" value="F:RNA binding"/>
    <property type="evidence" value="ECO:0007669"/>
    <property type="project" value="UniProtKB-KW"/>
</dbReference>
<dbReference type="OrthoDB" id="9802835at2"/>
<dbReference type="Gene3D" id="3.10.290.10">
    <property type="entry name" value="RNA-binding S4 domain"/>
    <property type="match status" value="1"/>
</dbReference>
<name>E0UUT0_SULAO</name>
<keyword evidence="1" id="KW-0694">RNA-binding</keyword>
<dbReference type="PROSITE" id="PS50889">
    <property type="entry name" value="S4"/>
    <property type="match status" value="1"/>
</dbReference>
<evidence type="ECO:0000256" key="1">
    <source>
        <dbReference type="PROSITE-ProRule" id="PRU00182"/>
    </source>
</evidence>
<proteinExistence type="predicted"/>
<dbReference type="EMBL" id="CP002205">
    <property type="protein sequence ID" value="ADN09584.1"/>
    <property type="molecule type" value="Genomic_DNA"/>
</dbReference>
<dbReference type="Proteomes" id="UP000007803">
    <property type="component" value="Chromosome"/>
</dbReference>
<dbReference type="AlphaFoldDB" id="E0UUT0"/>
<accession>E0UUT0</accession>
<dbReference type="HOGENOM" id="CLU_127162_1_3_7"/>
<organism evidence="2 3">
    <name type="scientific">Sulfurimonas autotrophica (strain ATCC BAA-671 / DSM 16294 / JCM 11897 / OK10)</name>
    <dbReference type="NCBI Taxonomy" id="563040"/>
    <lineage>
        <taxon>Bacteria</taxon>
        <taxon>Pseudomonadati</taxon>
        <taxon>Campylobacterota</taxon>
        <taxon>Epsilonproteobacteria</taxon>
        <taxon>Campylobacterales</taxon>
        <taxon>Sulfurimonadaceae</taxon>
        <taxon>Sulfurimonas</taxon>
    </lineage>
</organism>
<dbReference type="InterPro" id="IPR036986">
    <property type="entry name" value="S4_RNA-bd_sf"/>
</dbReference>
<protein>
    <submittedName>
        <fullName evidence="2">RNA-binding S4</fullName>
    </submittedName>
</protein>
<dbReference type="Pfam" id="PF13275">
    <property type="entry name" value="S4_2"/>
    <property type="match status" value="1"/>
</dbReference>
<dbReference type="STRING" id="563040.Saut_1537"/>
<evidence type="ECO:0000313" key="2">
    <source>
        <dbReference type="EMBL" id="ADN09584.1"/>
    </source>
</evidence>
<evidence type="ECO:0000313" key="3">
    <source>
        <dbReference type="Proteomes" id="UP000007803"/>
    </source>
</evidence>